<keyword evidence="6" id="KW-1185">Reference proteome</keyword>
<sequence length="665" mass="69446">MLRFLTFLVTLLLAVPAAAQLGSGPPHMAVEVVAERPATPGGEVDLALVMTPEEGWHGYWENPGDAGKPMTVEWQLPPFAAAGPLRYPVPAKLVIAGLMNHVFKGPYAVLTRLKVPADARGSLPIRATLDYLVCTDQICVPERGTVALDLPVGTGAADPRFDAWRAKLPQPLGSPATFAIAADRLKVAIPLPENVAVGEPHLFAITGDAVRYAEAQRFRRTADRLIAELPLAAAPSGEFEGVIDLGTGRALRFAAAPGPVPDGGRTIGGGEAWRLLLFAFAGAVLGGLILNLMPCVFPILALKALALARAGGAEREARADALGYTAGAIVGTGALGAILLLIRAGGSAAGWAFQLQDPRTVLFLFLLAVAITLNLLGLFKLPVLGGEGNPRSGFATGALAAFVATPCAGPFMGAALGTALLLPAAGALLVFAGLGLGLALPFLLLAFVPALRKRLPRPGPWMARLQRILAIPMALSALAALWLLWRQGGTSAVLLGLLSAAILVAALFLAGRRQNSGHPAFSPVVAALLLFVAVPLLGIGRGEMAVGQRGNHGEAWSEARVAAARAQNRPVFVYFTADWCLSCKVNEASTIDRNEVRDALKAAGAVVLVADWTNADPAITRFLDSRGRGAIPLYLWYAPGAAEPEELPQVLTPAMLIERASAVKR</sequence>
<proteinExistence type="predicted"/>
<dbReference type="Gene3D" id="3.40.30.10">
    <property type="entry name" value="Glutaredoxin"/>
    <property type="match status" value="1"/>
</dbReference>
<evidence type="ECO:0000259" key="4">
    <source>
        <dbReference type="Pfam" id="PF11412"/>
    </source>
</evidence>
<feature type="transmembrane region" description="Helical" evidence="2">
    <location>
        <begin position="420"/>
        <end position="447"/>
    </location>
</feature>
<gene>
    <name evidence="5" type="ORF">GCM10022211_00490</name>
</gene>
<dbReference type="Pfam" id="PF11412">
    <property type="entry name" value="DsbD_N"/>
    <property type="match status" value="1"/>
</dbReference>
<protein>
    <submittedName>
        <fullName evidence="5">Thioredoxin family protein</fullName>
    </submittedName>
</protein>
<dbReference type="PANTHER" id="PTHR32234">
    <property type="entry name" value="THIOL:DISULFIDE INTERCHANGE PROTEIN DSBD"/>
    <property type="match status" value="1"/>
</dbReference>
<evidence type="ECO:0000256" key="2">
    <source>
        <dbReference type="SAM" id="Phobius"/>
    </source>
</evidence>
<feature type="transmembrane region" description="Helical" evidence="2">
    <location>
        <begin position="362"/>
        <end position="381"/>
    </location>
</feature>
<keyword evidence="1" id="KW-0676">Redox-active center</keyword>
<dbReference type="SUPFAM" id="SSF52833">
    <property type="entry name" value="Thioredoxin-like"/>
    <property type="match status" value="1"/>
</dbReference>
<reference evidence="6" key="1">
    <citation type="journal article" date="2019" name="Int. J. Syst. Evol. Microbiol.">
        <title>The Global Catalogue of Microorganisms (GCM) 10K type strain sequencing project: providing services to taxonomists for standard genome sequencing and annotation.</title>
        <authorList>
            <consortium name="The Broad Institute Genomics Platform"/>
            <consortium name="The Broad Institute Genome Sequencing Center for Infectious Disease"/>
            <person name="Wu L."/>
            <person name="Ma J."/>
        </authorList>
    </citation>
    <scope>NUCLEOTIDE SEQUENCE [LARGE SCALE GENOMIC DNA]</scope>
    <source>
        <strain evidence="6">JCM 16603</strain>
    </source>
</reference>
<feature type="signal peptide" evidence="3">
    <location>
        <begin position="1"/>
        <end position="19"/>
    </location>
</feature>
<dbReference type="PANTHER" id="PTHR32234:SF3">
    <property type="entry name" value="SUPPRESSION OF COPPER SENSITIVITY PROTEIN"/>
    <property type="match status" value="1"/>
</dbReference>
<organism evidence="5 6">
    <name type="scientific">Sphingomonas humi</name>
    <dbReference type="NCBI Taxonomy" id="335630"/>
    <lineage>
        <taxon>Bacteria</taxon>
        <taxon>Pseudomonadati</taxon>
        <taxon>Pseudomonadota</taxon>
        <taxon>Alphaproteobacteria</taxon>
        <taxon>Sphingomonadales</taxon>
        <taxon>Sphingomonadaceae</taxon>
        <taxon>Sphingomonas</taxon>
    </lineage>
</organism>
<evidence type="ECO:0000256" key="1">
    <source>
        <dbReference type="ARBA" id="ARBA00023284"/>
    </source>
</evidence>
<feature type="domain" description="Thiol:disulfide interchange protein DsbD N-terminal" evidence="4">
    <location>
        <begin position="31"/>
        <end position="148"/>
    </location>
</feature>
<dbReference type="InterPro" id="IPR017937">
    <property type="entry name" value="Thioredoxin_CS"/>
</dbReference>
<dbReference type="InterPro" id="IPR036249">
    <property type="entry name" value="Thioredoxin-like_sf"/>
</dbReference>
<keyword evidence="2" id="KW-0812">Transmembrane</keyword>
<dbReference type="InterPro" id="IPR028250">
    <property type="entry name" value="DsbDN"/>
</dbReference>
<comment type="caution">
    <text evidence="5">The sequence shown here is derived from an EMBL/GenBank/DDBJ whole genome shotgun (WGS) entry which is preliminary data.</text>
</comment>
<evidence type="ECO:0000313" key="5">
    <source>
        <dbReference type="EMBL" id="GAA3995777.1"/>
    </source>
</evidence>
<feature type="transmembrane region" description="Helical" evidence="2">
    <location>
        <begin position="321"/>
        <end position="342"/>
    </location>
</feature>
<feature type="transmembrane region" description="Helical" evidence="2">
    <location>
        <begin position="275"/>
        <end position="300"/>
    </location>
</feature>
<feature type="chain" id="PRO_5045707232" evidence="3">
    <location>
        <begin position="20"/>
        <end position="665"/>
    </location>
</feature>
<dbReference type="CDD" id="cd02953">
    <property type="entry name" value="DsbDgamma"/>
    <property type="match status" value="1"/>
</dbReference>
<feature type="transmembrane region" description="Helical" evidence="2">
    <location>
        <begin position="393"/>
        <end position="414"/>
    </location>
</feature>
<keyword evidence="3" id="KW-0732">Signal</keyword>
<dbReference type="Proteomes" id="UP001501310">
    <property type="component" value="Unassembled WGS sequence"/>
</dbReference>
<feature type="transmembrane region" description="Helical" evidence="2">
    <location>
        <begin position="491"/>
        <end position="509"/>
    </location>
</feature>
<dbReference type="RefSeq" id="WP_344708149.1">
    <property type="nucleotide sequence ID" value="NZ_BAAAZD010000001.1"/>
</dbReference>
<evidence type="ECO:0000313" key="6">
    <source>
        <dbReference type="Proteomes" id="UP001501310"/>
    </source>
</evidence>
<feature type="transmembrane region" description="Helical" evidence="2">
    <location>
        <begin position="468"/>
        <end position="485"/>
    </location>
</feature>
<feature type="transmembrane region" description="Helical" evidence="2">
    <location>
        <begin position="521"/>
        <end position="539"/>
    </location>
</feature>
<dbReference type="PROSITE" id="PS00194">
    <property type="entry name" value="THIOREDOXIN_1"/>
    <property type="match status" value="1"/>
</dbReference>
<dbReference type="Pfam" id="PF13899">
    <property type="entry name" value="Thioredoxin_7"/>
    <property type="match status" value="1"/>
</dbReference>
<name>A0ABP7RD58_9SPHN</name>
<keyword evidence="2" id="KW-1133">Transmembrane helix</keyword>
<evidence type="ECO:0000256" key="3">
    <source>
        <dbReference type="SAM" id="SignalP"/>
    </source>
</evidence>
<dbReference type="EMBL" id="BAAAZD010000001">
    <property type="protein sequence ID" value="GAA3995777.1"/>
    <property type="molecule type" value="Genomic_DNA"/>
</dbReference>
<keyword evidence="2" id="KW-0472">Membrane</keyword>
<accession>A0ABP7RD58</accession>
<dbReference type="InterPro" id="IPR035671">
    <property type="entry name" value="DsbD_gamma"/>
</dbReference>